<dbReference type="InterPro" id="IPR036259">
    <property type="entry name" value="MFS_trans_sf"/>
</dbReference>
<dbReference type="Pfam" id="PF06609">
    <property type="entry name" value="TRI12"/>
    <property type="match status" value="1"/>
</dbReference>
<evidence type="ECO:0000313" key="8">
    <source>
        <dbReference type="EMBL" id="KIW85994.1"/>
    </source>
</evidence>
<dbReference type="InterPro" id="IPR020846">
    <property type="entry name" value="MFS_dom"/>
</dbReference>
<keyword evidence="4 6" id="KW-1133">Transmembrane helix</keyword>
<dbReference type="SUPFAM" id="SSF103473">
    <property type="entry name" value="MFS general substrate transporter"/>
    <property type="match status" value="1"/>
</dbReference>
<dbReference type="CDD" id="cd06179">
    <property type="entry name" value="MFS_TRI12_like"/>
    <property type="match status" value="1"/>
</dbReference>
<evidence type="ECO:0000256" key="2">
    <source>
        <dbReference type="ARBA" id="ARBA00022448"/>
    </source>
</evidence>
<dbReference type="GO" id="GO:0005886">
    <property type="term" value="C:plasma membrane"/>
    <property type="evidence" value="ECO:0007669"/>
    <property type="project" value="TreeGrafter"/>
</dbReference>
<feature type="transmembrane region" description="Helical" evidence="6">
    <location>
        <begin position="155"/>
        <end position="175"/>
    </location>
</feature>
<feature type="transmembrane region" description="Helical" evidence="6">
    <location>
        <begin position="554"/>
        <end position="575"/>
    </location>
</feature>
<reference evidence="8 9" key="1">
    <citation type="submission" date="2015-01" db="EMBL/GenBank/DDBJ databases">
        <title>The Genome Sequence of Fonsecaea pedrosoi CBS 271.37.</title>
        <authorList>
            <consortium name="The Broad Institute Genomics Platform"/>
            <person name="Cuomo C."/>
            <person name="de Hoog S."/>
            <person name="Gorbushina A."/>
            <person name="Stielow B."/>
            <person name="Teixiera M."/>
            <person name="Abouelleil A."/>
            <person name="Chapman S.B."/>
            <person name="Priest M."/>
            <person name="Young S.K."/>
            <person name="Wortman J."/>
            <person name="Nusbaum C."/>
            <person name="Birren B."/>
        </authorList>
    </citation>
    <scope>NUCLEOTIDE SEQUENCE [LARGE SCALE GENOMIC DNA]</scope>
    <source>
        <strain evidence="8 9">CBS 271.37</strain>
    </source>
</reference>
<sequence length="609" mass="65157">MAAHNGTSVPTGPHTVGITARIAADSKSHDEFELQEEEYSEQHQDNLTFDEEEAEPELHARTWIALAAMNVLVFTQVLALQGPPAVLTYIGTDLHNTTTQTWVVNALSLVQAVVGPVLSTASDAFQARKLLLVGTCAIAFIGACIAPGSENIYRLIGASILIGFGFAAVPLGYAVPAEILPRRWRPMAQAAMNASALLATVVGPLAIGALIKRDTHSGWRDFYWFQAALWGTNVISVLFAYRPPKRHTELDNLRFWHKIRRLDLVGCGILMVGLTLFLTGTSLGGGQYTWVDARTLSPLIIGIFGLVAFGLYEWKGTTTGIVHHDLFGAGKANARTFILCTFLIFVEGLCIFAFAIFYPIMSQILFTTDPILVVLRSQAAWIPALISTVLWGYASTHFRTIREPLLVGNVIMTAGVVGLATVQPGQSTNAIAFACVAGVGFGAPLVLTVSGAQLVVPHKVLATASAVTTTARAIGVAIFTAIFTAAFNTRLKRYLPEYIIAAAKASGLPGSSIPAFLEALTTGQTATLPTIPGATPEITAQGFSALQQAYADSIRVVFTIAAPIGLAGSIACLFLGDLKKTMNYRVDAPVEELHAKRGRHTETATERRV</sequence>
<feature type="domain" description="Major facilitator superfamily (MFS) profile" evidence="7">
    <location>
        <begin position="62"/>
        <end position="580"/>
    </location>
</feature>
<comment type="subcellular location">
    <subcellularLocation>
        <location evidence="1">Membrane</location>
        <topology evidence="1">Multi-pass membrane protein</topology>
    </subcellularLocation>
</comment>
<evidence type="ECO:0000313" key="9">
    <source>
        <dbReference type="Proteomes" id="UP000053029"/>
    </source>
</evidence>
<feature type="transmembrane region" description="Helical" evidence="6">
    <location>
        <begin position="430"/>
        <end position="449"/>
    </location>
</feature>
<dbReference type="GeneID" id="25300878"/>
<dbReference type="PANTHER" id="PTHR23501">
    <property type="entry name" value="MAJOR FACILITATOR SUPERFAMILY"/>
    <property type="match status" value="1"/>
</dbReference>
<dbReference type="PROSITE" id="PS50850">
    <property type="entry name" value="MFS"/>
    <property type="match status" value="1"/>
</dbReference>
<keyword evidence="2" id="KW-0813">Transport</keyword>
<accession>A0A0D2HNJ7</accession>
<keyword evidence="3 6" id="KW-0812">Transmembrane</keyword>
<dbReference type="RefSeq" id="XP_013289802.1">
    <property type="nucleotide sequence ID" value="XM_013434348.1"/>
</dbReference>
<keyword evidence="5 6" id="KW-0472">Membrane</keyword>
<feature type="transmembrane region" description="Helical" evidence="6">
    <location>
        <begin position="405"/>
        <end position="424"/>
    </location>
</feature>
<dbReference type="Proteomes" id="UP000053029">
    <property type="component" value="Unassembled WGS sequence"/>
</dbReference>
<dbReference type="EMBL" id="KN846969">
    <property type="protein sequence ID" value="KIW85994.1"/>
    <property type="molecule type" value="Genomic_DNA"/>
</dbReference>
<feature type="transmembrane region" description="Helical" evidence="6">
    <location>
        <begin position="262"/>
        <end position="283"/>
    </location>
</feature>
<evidence type="ECO:0000256" key="4">
    <source>
        <dbReference type="ARBA" id="ARBA00022989"/>
    </source>
</evidence>
<dbReference type="HOGENOM" id="CLU_000960_25_1_1"/>
<evidence type="ECO:0000259" key="7">
    <source>
        <dbReference type="PROSITE" id="PS50850"/>
    </source>
</evidence>
<dbReference type="OrthoDB" id="2587356at2759"/>
<evidence type="ECO:0000256" key="5">
    <source>
        <dbReference type="ARBA" id="ARBA00023136"/>
    </source>
</evidence>
<evidence type="ECO:0000256" key="3">
    <source>
        <dbReference type="ARBA" id="ARBA00022692"/>
    </source>
</evidence>
<keyword evidence="9" id="KW-1185">Reference proteome</keyword>
<dbReference type="PANTHER" id="PTHR23501:SF195">
    <property type="entry name" value="PEP5"/>
    <property type="match status" value="1"/>
</dbReference>
<dbReference type="VEuPathDB" id="FungiDB:Z517_01388"/>
<feature type="transmembrane region" description="Helical" evidence="6">
    <location>
        <begin position="295"/>
        <end position="315"/>
    </location>
</feature>
<dbReference type="InterPro" id="IPR010573">
    <property type="entry name" value="MFS_Str1/Tri12-like"/>
</dbReference>
<dbReference type="AlphaFoldDB" id="A0A0D2HNJ7"/>
<name>A0A0D2HNJ7_9EURO</name>
<feature type="transmembrane region" description="Helical" evidence="6">
    <location>
        <begin position="373"/>
        <end position="393"/>
    </location>
</feature>
<organism evidence="8 9">
    <name type="scientific">Fonsecaea pedrosoi CBS 271.37</name>
    <dbReference type="NCBI Taxonomy" id="1442368"/>
    <lineage>
        <taxon>Eukaryota</taxon>
        <taxon>Fungi</taxon>
        <taxon>Dikarya</taxon>
        <taxon>Ascomycota</taxon>
        <taxon>Pezizomycotina</taxon>
        <taxon>Eurotiomycetes</taxon>
        <taxon>Chaetothyriomycetidae</taxon>
        <taxon>Chaetothyriales</taxon>
        <taxon>Herpotrichiellaceae</taxon>
        <taxon>Fonsecaea</taxon>
    </lineage>
</organism>
<dbReference type="GO" id="GO:0022857">
    <property type="term" value="F:transmembrane transporter activity"/>
    <property type="evidence" value="ECO:0007669"/>
    <property type="project" value="InterPro"/>
</dbReference>
<feature type="transmembrane region" description="Helical" evidence="6">
    <location>
        <begin position="461"/>
        <end position="487"/>
    </location>
</feature>
<gene>
    <name evidence="8" type="ORF">Z517_01388</name>
</gene>
<evidence type="ECO:0000256" key="1">
    <source>
        <dbReference type="ARBA" id="ARBA00004141"/>
    </source>
</evidence>
<proteinExistence type="predicted"/>
<feature type="transmembrane region" description="Helical" evidence="6">
    <location>
        <begin position="187"/>
        <end position="211"/>
    </location>
</feature>
<feature type="transmembrane region" description="Helical" evidence="6">
    <location>
        <begin position="130"/>
        <end position="149"/>
    </location>
</feature>
<evidence type="ECO:0000256" key="6">
    <source>
        <dbReference type="SAM" id="Phobius"/>
    </source>
</evidence>
<feature type="transmembrane region" description="Helical" evidence="6">
    <location>
        <begin position="223"/>
        <end position="241"/>
    </location>
</feature>
<dbReference type="Gene3D" id="1.20.1250.20">
    <property type="entry name" value="MFS general substrate transporter like domains"/>
    <property type="match status" value="2"/>
</dbReference>
<protein>
    <recommendedName>
        <fullName evidence="7">Major facilitator superfamily (MFS) profile domain-containing protein</fullName>
    </recommendedName>
</protein>
<feature type="transmembrane region" description="Helical" evidence="6">
    <location>
        <begin position="336"/>
        <end position="361"/>
    </location>
</feature>
<dbReference type="InterPro" id="IPR053791">
    <property type="entry name" value="MFS_Tri12-like"/>
</dbReference>